<organism evidence="1 2">
    <name type="scientific">Sphingobacterium multivorum</name>
    <dbReference type="NCBI Taxonomy" id="28454"/>
    <lineage>
        <taxon>Bacteria</taxon>
        <taxon>Pseudomonadati</taxon>
        <taxon>Bacteroidota</taxon>
        <taxon>Sphingobacteriia</taxon>
        <taxon>Sphingobacteriales</taxon>
        <taxon>Sphingobacteriaceae</taxon>
        <taxon>Sphingobacterium</taxon>
    </lineage>
</organism>
<evidence type="ECO:0000313" key="2">
    <source>
        <dbReference type="Proteomes" id="UP000251241"/>
    </source>
</evidence>
<dbReference type="EMBL" id="UAUU01000011">
    <property type="protein sequence ID" value="SPZ92103.1"/>
    <property type="molecule type" value="Genomic_DNA"/>
</dbReference>
<evidence type="ECO:0008006" key="3">
    <source>
        <dbReference type="Google" id="ProtNLM"/>
    </source>
</evidence>
<gene>
    <name evidence="1" type="ORF">NCTC11343_04157</name>
</gene>
<dbReference type="AlphaFoldDB" id="A0A2X2JK19"/>
<evidence type="ECO:0000313" key="1">
    <source>
        <dbReference type="EMBL" id="SPZ92103.1"/>
    </source>
</evidence>
<dbReference type="RefSeq" id="WP_146753123.1">
    <property type="nucleotide sequence ID" value="NZ_CP069793.1"/>
</dbReference>
<protein>
    <recommendedName>
        <fullName evidence="3">Histidine kinase</fullName>
    </recommendedName>
</protein>
<name>A0A2X2JK19_SPHMU</name>
<dbReference type="Proteomes" id="UP000251241">
    <property type="component" value="Unassembled WGS sequence"/>
</dbReference>
<sequence length="356" mass="41815">MIKQSLLKPLSRRVHFAFWTIYFIWISAVNIYKYGWGHTYVLFVLCPIMLSISYLNRGWLRQLLFRKIEVLQVSKLLSYFLVTAFCVYLALYEFPTELSRKILKNPQFFKLADFAIDIITFYLTFALKGGLILIMEILYNVTVSIFIYLGLVRSNFREATKVKVFRNWITHFMGNLTQSFARSVRKNPSNFTHVDSLLKIEGYALRQLNFRNDILGNLQDEIKYLRLLMVLYDEKNIKLQLDIENINRRIIPMMLMSLYKNMVKHGDFSQSNILAIISVSTFEDKLEIKCKNKISEKSAWIYGEGGTGLKQLQTLLRLEYGKAFTLLEKINEGMYYLNIEIDFNYENDKEGVKAGE</sequence>
<dbReference type="GeneID" id="97182082"/>
<proteinExistence type="predicted"/>
<accession>A0A2X2JK19</accession>
<reference evidence="1 2" key="1">
    <citation type="submission" date="2018-06" db="EMBL/GenBank/DDBJ databases">
        <authorList>
            <consortium name="Pathogen Informatics"/>
            <person name="Doyle S."/>
        </authorList>
    </citation>
    <scope>NUCLEOTIDE SEQUENCE [LARGE SCALE GENOMIC DNA]</scope>
    <source>
        <strain evidence="1 2">NCTC11343</strain>
    </source>
</reference>